<reference evidence="6" key="1">
    <citation type="submission" date="2021-06" db="EMBL/GenBank/DDBJ databases">
        <title>Comparative genomics, transcriptomics and evolutionary studies reveal genomic signatures of adaptation to plant cell wall in hemibiotrophic fungi.</title>
        <authorList>
            <consortium name="DOE Joint Genome Institute"/>
            <person name="Baroncelli R."/>
            <person name="Diaz J.F."/>
            <person name="Benocci T."/>
            <person name="Peng M."/>
            <person name="Battaglia E."/>
            <person name="Haridas S."/>
            <person name="Andreopoulos W."/>
            <person name="Labutti K."/>
            <person name="Pangilinan J."/>
            <person name="Floch G.L."/>
            <person name="Makela M.R."/>
            <person name="Henrissat B."/>
            <person name="Grigoriev I.V."/>
            <person name="Crouch J.A."/>
            <person name="De Vries R.P."/>
            <person name="Sukno S.A."/>
            <person name="Thon M.R."/>
        </authorList>
    </citation>
    <scope>NUCLEOTIDE SEQUENCE</scope>
    <source>
        <strain evidence="6">CBS 125086</strain>
    </source>
</reference>
<evidence type="ECO:0000256" key="3">
    <source>
        <dbReference type="PIRSR" id="PIRSR000077-1"/>
    </source>
</evidence>
<keyword evidence="2 4" id="KW-1015">Disulfide bond</keyword>
<comment type="caution">
    <text evidence="6">The sequence shown here is derived from an EMBL/GenBank/DDBJ whole genome shotgun (WGS) entry which is preliminary data.</text>
</comment>
<keyword evidence="7" id="KW-1185">Reference proteome</keyword>
<feature type="non-terminal residue" evidence="6">
    <location>
        <position position="99"/>
    </location>
</feature>
<evidence type="ECO:0000256" key="2">
    <source>
        <dbReference type="ARBA" id="ARBA00023157"/>
    </source>
</evidence>
<feature type="disulfide bond" description="Redox-active" evidence="4">
    <location>
        <begin position="31"/>
        <end position="34"/>
    </location>
</feature>
<protein>
    <submittedName>
        <fullName evidence="6">Thioredoxin-like protein</fullName>
    </submittedName>
</protein>
<comment type="similarity">
    <text evidence="1">Belongs to the thioredoxin family.</text>
</comment>
<dbReference type="InterPro" id="IPR036249">
    <property type="entry name" value="Thioredoxin-like_sf"/>
</dbReference>
<dbReference type="Proteomes" id="UP001230504">
    <property type="component" value="Unassembled WGS sequence"/>
</dbReference>
<dbReference type="SUPFAM" id="SSF52833">
    <property type="entry name" value="Thioredoxin-like"/>
    <property type="match status" value="1"/>
</dbReference>
<dbReference type="PANTHER" id="PTHR46115">
    <property type="entry name" value="THIOREDOXIN-LIKE PROTEIN 1"/>
    <property type="match status" value="1"/>
</dbReference>
<evidence type="ECO:0000256" key="4">
    <source>
        <dbReference type="PIRSR" id="PIRSR000077-4"/>
    </source>
</evidence>
<dbReference type="EMBL" id="JAHLJV010000178">
    <property type="protein sequence ID" value="KAK1565911.1"/>
    <property type="molecule type" value="Genomic_DNA"/>
</dbReference>
<dbReference type="CDD" id="cd02947">
    <property type="entry name" value="TRX_family"/>
    <property type="match status" value="1"/>
</dbReference>
<dbReference type="RefSeq" id="XP_060407162.1">
    <property type="nucleotide sequence ID" value="XM_060553269.1"/>
</dbReference>
<feature type="site" description="Contributes to redox potential value" evidence="3">
    <location>
        <position position="33"/>
    </location>
</feature>
<proteinExistence type="inferred from homology"/>
<evidence type="ECO:0000256" key="1">
    <source>
        <dbReference type="ARBA" id="ARBA00008987"/>
    </source>
</evidence>
<organism evidence="6 7">
    <name type="scientific">Colletotrichum navitas</name>
    <dbReference type="NCBI Taxonomy" id="681940"/>
    <lineage>
        <taxon>Eukaryota</taxon>
        <taxon>Fungi</taxon>
        <taxon>Dikarya</taxon>
        <taxon>Ascomycota</taxon>
        <taxon>Pezizomycotina</taxon>
        <taxon>Sordariomycetes</taxon>
        <taxon>Hypocreomycetidae</taxon>
        <taxon>Glomerellales</taxon>
        <taxon>Glomerellaceae</taxon>
        <taxon>Colletotrichum</taxon>
        <taxon>Colletotrichum graminicola species complex</taxon>
    </lineage>
</organism>
<dbReference type="Gene3D" id="3.40.30.10">
    <property type="entry name" value="Glutaredoxin"/>
    <property type="match status" value="1"/>
</dbReference>
<dbReference type="InterPro" id="IPR017937">
    <property type="entry name" value="Thioredoxin_CS"/>
</dbReference>
<dbReference type="Pfam" id="PF00085">
    <property type="entry name" value="Thioredoxin"/>
    <property type="match status" value="1"/>
</dbReference>
<gene>
    <name evidence="6" type="ORF">LY79DRAFT_481650</name>
</gene>
<evidence type="ECO:0000313" key="6">
    <source>
        <dbReference type="EMBL" id="KAK1565911.1"/>
    </source>
</evidence>
<feature type="active site" description="Nucleophile" evidence="3">
    <location>
        <position position="34"/>
    </location>
</feature>
<evidence type="ECO:0000259" key="5">
    <source>
        <dbReference type="PROSITE" id="PS51352"/>
    </source>
</evidence>
<dbReference type="GeneID" id="85437509"/>
<keyword evidence="4" id="KW-0676">Redox-active center</keyword>
<feature type="active site" description="Nucleophile" evidence="3">
    <location>
        <position position="31"/>
    </location>
</feature>
<dbReference type="InterPro" id="IPR005746">
    <property type="entry name" value="Thioredoxin"/>
</dbReference>
<dbReference type="PIRSF" id="PIRSF000077">
    <property type="entry name" value="Thioredoxin"/>
    <property type="match status" value="1"/>
</dbReference>
<dbReference type="GO" id="GO:0015035">
    <property type="term" value="F:protein-disulfide reductase activity"/>
    <property type="evidence" value="ECO:0007669"/>
    <property type="project" value="InterPro"/>
</dbReference>
<dbReference type="InterPro" id="IPR013766">
    <property type="entry name" value="Thioredoxin_domain"/>
</dbReference>
<evidence type="ECO:0000313" key="7">
    <source>
        <dbReference type="Proteomes" id="UP001230504"/>
    </source>
</evidence>
<dbReference type="PROSITE" id="PS00194">
    <property type="entry name" value="THIOREDOXIN_1"/>
    <property type="match status" value="1"/>
</dbReference>
<dbReference type="AlphaFoldDB" id="A0AAD8UYF8"/>
<dbReference type="PRINTS" id="PR00421">
    <property type="entry name" value="THIOREDOXIN"/>
</dbReference>
<dbReference type="PROSITE" id="PS51352">
    <property type="entry name" value="THIOREDOXIN_2"/>
    <property type="match status" value="1"/>
</dbReference>
<accession>A0AAD8UYF8</accession>
<feature type="site" description="Contributes to redox potential value" evidence="3">
    <location>
        <position position="32"/>
    </location>
</feature>
<name>A0AAD8UYF8_9PEZI</name>
<feature type="site" description="Deprotonates C-terminal active site Cys" evidence="3">
    <location>
        <position position="25"/>
    </location>
</feature>
<sequence>MPITTIESLDDLVKLQQNNSRLVIDFHAVWCAPCRAIAPFFQKHTDELAPHGIAFAKVDVDVVPELAAQHRITTVPTFLFIKDGRTIETLRSATPERLK</sequence>
<feature type="domain" description="Thioredoxin" evidence="5">
    <location>
        <begin position="1"/>
        <end position="99"/>
    </location>
</feature>